<sequence length="72" mass="8256">MEEKKPQTATSIFKVGEEVLISPQVTNEKQWIKGVVTEIEDNPFVGFVISVKTEDLGTFFDKEYLFKKTNDN</sequence>
<dbReference type="Proteomes" id="UP001311730">
    <property type="component" value="Unassembled WGS sequence"/>
</dbReference>
<accession>A0ABU5Z4Q7</accession>
<protein>
    <submittedName>
        <fullName evidence="1">Transcriptional regulator</fullName>
    </submittedName>
</protein>
<keyword evidence="2" id="KW-1185">Reference proteome</keyword>
<reference evidence="1 2" key="1">
    <citation type="submission" date="2023-12" db="EMBL/GenBank/DDBJ databases">
        <title>Genomic sequences of Capnocytophaga and Parvimonas strains.</title>
        <authorList>
            <person name="Watt R.M."/>
            <person name="Wang M."/>
            <person name="Yang T."/>
            <person name="Tong W.M."/>
        </authorList>
    </citation>
    <scope>NUCLEOTIDE SEQUENCE [LARGE SCALE GENOMIC DNA]</scope>
    <source>
        <strain evidence="1 2">CCUG 13096</strain>
    </source>
</reference>
<dbReference type="RefSeq" id="WP_311458744.1">
    <property type="nucleotide sequence ID" value="NZ_JAYKBW010000002.1"/>
</dbReference>
<gene>
    <name evidence="1" type="ORF">VJJ08_01295</name>
</gene>
<name>A0ABU5Z4Q7_9FLAO</name>
<organism evidence="1 2">
    <name type="scientific">Capnocytophaga gingivalis</name>
    <dbReference type="NCBI Taxonomy" id="1017"/>
    <lineage>
        <taxon>Bacteria</taxon>
        <taxon>Pseudomonadati</taxon>
        <taxon>Bacteroidota</taxon>
        <taxon>Flavobacteriia</taxon>
        <taxon>Flavobacteriales</taxon>
        <taxon>Flavobacteriaceae</taxon>
        <taxon>Capnocytophaga</taxon>
    </lineage>
</organism>
<evidence type="ECO:0000313" key="1">
    <source>
        <dbReference type="EMBL" id="MEB3073936.1"/>
    </source>
</evidence>
<evidence type="ECO:0000313" key="2">
    <source>
        <dbReference type="Proteomes" id="UP001311730"/>
    </source>
</evidence>
<comment type="caution">
    <text evidence="1">The sequence shown here is derived from an EMBL/GenBank/DDBJ whole genome shotgun (WGS) entry which is preliminary data.</text>
</comment>
<dbReference type="EMBL" id="JAYKBW010000002">
    <property type="protein sequence ID" value="MEB3073936.1"/>
    <property type="molecule type" value="Genomic_DNA"/>
</dbReference>
<proteinExistence type="predicted"/>